<dbReference type="PANTHER" id="PTHR47260">
    <property type="entry name" value="UPF0644 PROTEIN PB2B4.06"/>
    <property type="match status" value="1"/>
</dbReference>
<keyword evidence="3" id="KW-0413">Isomerase</keyword>
<evidence type="ECO:0000313" key="4">
    <source>
        <dbReference type="Proteomes" id="UP000294933"/>
    </source>
</evidence>
<dbReference type="InterPro" id="IPR052061">
    <property type="entry name" value="PTE-AB_protein"/>
</dbReference>
<dbReference type="InterPro" id="IPR006683">
    <property type="entry name" value="Thioestr_dom"/>
</dbReference>
<evidence type="ECO:0000313" key="3">
    <source>
        <dbReference type="EMBL" id="TDL15359.1"/>
    </source>
</evidence>
<protein>
    <submittedName>
        <fullName evidence="3">Thioesterase/thiol ester dehydrase-isomerase</fullName>
    </submittedName>
</protein>
<dbReference type="Pfam" id="PF03061">
    <property type="entry name" value="4HBT"/>
    <property type="match status" value="1"/>
</dbReference>
<dbReference type="EMBL" id="ML170278">
    <property type="protein sequence ID" value="TDL15359.1"/>
    <property type="molecule type" value="Genomic_DNA"/>
</dbReference>
<dbReference type="InterPro" id="IPR029069">
    <property type="entry name" value="HotDog_dom_sf"/>
</dbReference>
<dbReference type="GO" id="GO:0016853">
    <property type="term" value="F:isomerase activity"/>
    <property type="evidence" value="ECO:0007669"/>
    <property type="project" value="UniProtKB-KW"/>
</dbReference>
<dbReference type="CDD" id="cd03443">
    <property type="entry name" value="PaaI_thioesterase"/>
    <property type="match status" value="1"/>
</dbReference>
<dbReference type="Proteomes" id="UP000294933">
    <property type="component" value="Unassembled WGS sequence"/>
</dbReference>
<dbReference type="SUPFAM" id="SSF54637">
    <property type="entry name" value="Thioesterase/thiol ester dehydrase-isomerase"/>
    <property type="match status" value="1"/>
</dbReference>
<accession>A0A4Y7PLC1</accession>
<organism evidence="3 4">
    <name type="scientific">Rickenella mellea</name>
    <dbReference type="NCBI Taxonomy" id="50990"/>
    <lineage>
        <taxon>Eukaryota</taxon>
        <taxon>Fungi</taxon>
        <taxon>Dikarya</taxon>
        <taxon>Basidiomycota</taxon>
        <taxon>Agaricomycotina</taxon>
        <taxon>Agaricomycetes</taxon>
        <taxon>Hymenochaetales</taxon>
        <taxon>Rickenellaceae</taxon>
        <taxon>Rickenella</taxon>
    </lineage>
</organism>
<feature type="region of interest" description="Disordered" evidence="1">
    <location>
        <begin position="276"/>
        <end position="298"/>
    </location>
</feature>
<dbReference type="OrthoDB" id="506431at2759"/>
<dbReference type="PANTHER" id="PTHR47260:SF1">
    <property type="entry name" value="UPF0644 PROTEIN PB2B4.06"/>
    <property type="match status" value="1"/>
</dbReference>
<dbReference type="STRING" id="50990.A0A4Y7PLC1"/>
<keyword evidence="4" id="KW-1185">Reference proteome</keyword>
<feature type="compositionally biased region" description="Basic and acidic residues" evidence="1">
    <location>
        <begin position="289"/>
        <end position="298"/>
    </location>
</feature>
<evidence type="ECO:0000256" key="1">
    <source>
        <dbReference type="SAM" id="MobiDB-lite"/>
    </source>
</evidence>
<dbReference type="VEuPathDB" id="FungiDB:BD410DRAFT_756490"/>
<dbReference type="Gene3D" id="3.10.129.10">
    <property type="entry name" value="Hotdog Thioesterase"/>
    <property type="match status" value="1"/>
</dbReference>
<proteinExistence type="predicted"/>
<name>A0A4Y7PLC1_9AGAM</name>
<sequence length="298" mass="32162">MSMSGVFRRSLRAAENVRRTYSTFRPPRPSRIAIKPSHSVAALLAASLSFYTVGSLYPPSLLTLVSPRPAPPPPDPNLPSSQAATRALEEAQENLPILQKMRSAPDADEWYETRPYAQYPEARKVNSLTGGALRGPGKLAVPPLVRARKDEREAYVFIHVGRGVCGHDGIIHGGLIATLLDEALGRNAIVNLPEKIGVTANLSIDYKAPTRADQFIVIHTTLVKQEGRKAYVKGRVEDLQGVALAEGTGLFVQPRYAQLLSTAAVKQVIGQPVPPPLPVPALQSPVSHTGRERVGGTK</sequence>
<gene>
    <name evidence="3" type="ORF">BD410DRAFT_756490</name>
</gene>
<reference evidence="3 4" key="1">
    <citation type="submission" date="2018-06" db="EMBL/GenBank/DDBJ databases">
        <title>A transcriptomic atlas of mushroom development highlights an independent origin of complex multicellularity.</title>
        <authorList>
            <consortium name="DOE Joint Genome Institute"/>
            <person name="Krizsan K."/>
            <person name="Almasi E."/>
            <person name="Merenyi Z."/>
            <person name="Sahu N."/>
            <person name="Viragh M."/>
            <person name="Koszo T."/>
            <person name="Mondo S."/>
            <person name="Kiss B."/>
            <person name="Balint B."/>
            <person name="Kues U."/>
            <person name="Barry K."/>
            <person name="Hegedus J.C."/>
            <person name="Henrissat B."/>
            <person name="Johnson J."/>
            <person name="Lipzen A."/>
            <person name="Ohm R."/>
            <person name="Nagy I."/>
            <person name="Pangilinan J."/>
            <person name="Yan J."/>
            <person name="Xiong Y."/>
            <person name="Grigoriev I.V."/>
            <person name="Hibbett D.S."/>
            <person name="Nagy L.G."/>
        </authorList>
    </citation>
    <scope>NUCLEOTIDE SEQUENCE [LARGE SCALE GENOMIC DNA]</scope>
    <source>
        <strain evidence="3 4">SZMC22713</strain>
    </source>
</reference>
<evidence type="ECO:0000259" key="2">
    <source>
        <dbReference type="Pfam" id="PF03061"/>
    </source>
</evidence>
<feature type="domain" description="Thioesterase" evidence="2">
    <location>
        <begin position="169"/>
        <end position="242"/>
    </location>
</feature>
<dbReference type="AlphaFoldDB" id="A0A4Y7PLC1"/>